<keyword evidence="1" id="KW-0472">Membrane</keyword>
<name>A0A0L6V3W8_9BASI</name>
<protein>
    <submittedName>
        <fullName evidence="2">Uncharacterized protein</fullName>
    </submittedName>
</protein>
<proteinExistence type="predicted"/>
<evidence type="ECO:0000313" key="2">
    <source>
        <dbReference type="EMBL" id="KNZ55456.1"/>
    </source>
</evidence>
<dbReference type="VEuPathDB" id="FungiDB:VP01_2671g1"/>
<feature type="transmembrane region" description="Helical" evidence="1">
    <location>
        <begin position="83"/>
        <end position="104"/>
    </location>
</feature>
<accession>A0A0L6V3W8</accession>
<dbReference type="AlphaFoldDB" id="A0A0L6V3W8"/>
<dbReference type="Proteomes" id="UP000037035">
    <property type="component" value="Unassembled WGS sequence"/>
</dbReference>
<feature type="transmembrane region" description="Helical" evidence="1">
    <location>
        <begin position="47"/>
        <end position="71"/>
    </location>
</feature>
<sequence length="848" mass="96699">MLLNHPNFPLQVVFIDHSATPLEEKMTHRMNKSFVEENSFFHDLCHILRSLCLIHFYSCCSLLFSFIFLLIKIDSYLVPFHNSSLGTALFFLCVSHTWIFLSYLSQLLTGVSQVGPSKIIYPFSLFGCGLNKSKKFGNRQGAPSLFCCGDGFCSEYRRGAVLQGVISVLPLLRFMLTHKVSGVCSSFHKTTVANAIVKQLGRFLPCAKRVCLARFPCFVFLRCVAWYRLIVFFVRRECISFIKNCGAYYEDGGTEMVRRRIINAKASESTETSEEWNHATHTAQHATAKWHHTATIGHHATGATYGEQNGLRVSTVYNCCKKKLVTYRTAVWGTRERDASSGDSCFGRTSRRMGLHNRCTMEQGQNRSQSRNRRLVASIGVPSLVNYSHSLLAAISKVIKKVDCILADLKSEKGWFVEWNLEAEGNDEGMERGLAFRRLLTAADADKPRELVAQPLQRGYTSLSLSYSFSSIIIRISYHRDSCLTRCCEFHLLFHCDTGDSMLPVFFCRRFLASRTYDKRVSRQGPIGFKGIVAIYLPTGQADWNIRLLSNPNHDPRLQSSQQSILQHHEVSTVITSPPISIKLSCSFHILRTHHKRDNEYIHKLTRVLKVVGNQCQINRLPLFFFWKKEGCCGTCSRDSMPYPSTFPASGTNIPAFTHGPHGPLLTVEELMSKVKELRSDWGLLSKGCSSCDFKTETPTLGQVINLRQDSLRSIKEIDKQGDKIGDLHYSADFWILWIISMADNHPDYSKISELRRRRLEVVQAEVPQIYFLSYFFPLSYFHSYKLVSTIDSVPLLPLLYMIIVSFYKDGNNAVPFECFNLFENNPQYHQKITKLNGRFLSFFSSFF</sequence>
<evidence type="ECO:0000256" key="1">
    <source>
        <dbReference type="SAM" id="Phobius"/>
    </source>
</evidence>
<keyword evidence="1" id="KW-1133">Transmembrane helix</keyword>
<comment type="caution">
    <text evidence="2">The sequence shown here is derived from an EMBL/GenBank/DDBJ whole genome shotgun (WGS) entry which is preliminary data.</text>
</comment>
<dbReference type="EMBL" id="LAVV01007581">
    <property type="protein sequence ID" value="KNZ55456.1"/>
    <property type="molecule type" value="Genomic_DNA"/>
</dbReference>
<evidence type="ECO:0000313" key="3">
    <source>
        <dbReference type="Proteomes" id="UP000037035"/>
    </source>
</evidence>
<gene>
    <name evidence="2" type="ORF">VP01_2671g1</name>
</gene>
<reference evidence="2 3" key="1">
    <citation type="submission" date="2015-08" db="EMBL/GenBank/DDBJ databases">
        <title>Next Generation Sequencing and Analysis of the Genome of Puccinia sorghi L Schw, the Causal Agent of Maize Common Rust.</title>
        <authorList>
            <person name="Rochi L."/>
            <person name="Burguener G."/>
            <person name="Darino M."/>
            <person name="Turjanski A."/>
            <person name="Kreff E."/>
            <person name="Dieguez M.J."/>
            <person name="Sacco F."/>
        </authorList>
    </citation>
    <scope>NUCLEOTIDE SEQUENCE [LARGE SCALE GENOMIC DNA]</scope>
    <source>
        <strain evidence="2 3">RO10H11247</strain>
    </source>
</reference>
<keyword evidence="3" id="KW-1185">Reference proteome</keyword>
<keyword evidence="1" id="KW-0812">Transmembrane</keyword>
<organism evidence="2 3">
    <name type="scientific">Puccinia sorghi</name>
    <dbReference type="NCBI Taxonomy" id="27349"/>
    <lineage>
        <taxon>Eukaryota</taxon>
        <taxon>Fungi</taxon>
        <taxon>Dikarya</taxon>
        <taxon>Basidiomycota</taxon>
        <taxon>Pucciniomycotina</taxon>
        <taxon>Pucciniomycetes</taxon>
        <taxon>Pucciniales</taxon>
        <taxon>Pucciniaceae</taxon>
        <taxon>Puccinia</taxon>
    </lineage>
</organism>